<dbReference type="Proteomes" id="UP000663870">
    <property type="component" value="Unassembled WGS sequence"/>
</dbReference>
<dbReference type="AlphaFoldDB" id="A0A815UAS2"/>
<evidence type="ECO:0000313" key="4">
    <source>
        <dbReference type="Proteomes" id="UP000663870"/>
    </source>
</evidence>
<accession>A0A815UAS2</accession>
<dbReference type="EMBL" id="CAJNOL010012597">
    <property type="protein sequence ID" value="CAF1660446.1"/>
    <property type="molecule type" value="Genomic_DNA"/>
</dbReference>
<proteinExistence type="predicted"/>
<dbReference type="Proteomes" id="UP000663854">
    <property type="component" value="Unassembled WGS sequence"/>
</dbReference>
<keyword evidence="4" id="KW-1185">Reference proteome</keyword>
<dbReference type="SUPFAM" id="SSF54768">
    <property type="entry name" value="dsRNA-binding domain-like"/>
    <property type="match status" value="1"/>
</dbReference>
<evidence type="ECO:0000313" key="3">
    <source>
        <dbReference type="Proteomes" id="UP000663854"/>
    </source>
</evidence>
<evidence type="ECO:0000313" key="1">
    <source>
        <dbReference type="EMBL" id="CAF1516977.1"/>
    </source>
</evidence>
<protein>
    <submittedName>
        <fullName evidence="1">Uncharacterized protein</fullName>
    </submittedName>
</protein>
<dbReference type="Gene3D" id="3.30.160.20">
    <property type="match status" value="1"/>
</dbReference>
<dbReference type="FunFam" id="3.30.160.20:FF:000028">
    <property type="entry name" value="ATP-dependent RNA helicase A"/>
    <property type="match status" value="1"/>
</dbReference>
<dbReference type="EMBL" id="CAJNOH010010766">
    <property type="protein sequence ID" value="CAF1516977.1"/>
    <property type="molecule type" value="Genomic_DNA"/>
</dbReference>
<comment type="caution">
    <text evidence="1">The sequence shown here is derived from an EMBL/GenBank/DDBJ whole genome shotgun (WGS) entry which is preliminary data.</text>
</comment>
<name>A0A815UAS2_9BILA</name>
<sequence length="134" mass="15425">MKTFFAELSICIRERNQTIHARENGSTKQIASKSCALALVRQLYHLNIIEPFTGEKKKKQIEKTTPFRVTVSNDIVKELDEVIKLFNIQLVVINEQQANGSLLNPQILERFPPSERRTTSSIIQWVPPIPNWNP</sequence>
<evidence type="ECO:0000313" key="2">
    <source>
        <dbReference type="EMBL" id="CAF1660446.1"/>
    </source>
</evidence>
<gene>
    <name evidence="2" type="ORF">JXQ802_LOCUS55985</name>
    <name evidence="1" type="ORF">PYM288_LOCUS39437</name>
</gene>
<reference evidence="1" key="1">
    <citation type="submission" date="2021-02" db="EMBL/GenBank/DDBJ databases">
        <authorList>
            <person name="Nowell W R."/>
        </authorList>
    </citation>
    <scope>NUCLEOTIDE SEQUENCE</scope>
</reference>
<organism evidence="1 3">
    <name type="scientific">Rotaria sordida</name>
    <dbReference type="NCBI Taxonomy" id="392033"/>
    <lineage>
        <taxon>Eukaryota</taxon>
        <taxon>Metazoa</taxon>
        <taxon>Spiralia</taxon>
        <taxon>Gnathifera</taxon>
        <taxon>Rotifera</taxon>
        <taxon>Eurotatoria</taxon>
        <taxon>Bdelloidea</taxon>
        <taxon>Philodinida</taxon>
        <taxon>Philodinidae</taxon>
        <taxon>Rotaria</taxon>
    </lineage>
</organism>